<evidence type="ECO:0000313" key="2">
    <source>
        <dbReference type="Proteomes" id="UP000640274"/>
    </source>
</evidence>
<organism evidence="1 2">
    <name type="scientific">Paenibacillus roseus</name>
    <dbReference type="NCBI Taxonomy" id="2798579"/>
    <lineage>
        <taxon>Bacteria</taxon>
        <taxon>Bacillati</taxon>
        <taxon>Bacillota</taxon>
        <taxon>Bacilli</taxon>
        <taxon>Bacillales</taxon>
        <taxon>Paenibacillaceae</taxon>
        <taxon>Paenibacillus</taxon>
    </lineage>
</organism>
<keyword evidence="2" id="KW-1185">Reference proteome</keyword>
<proteinExistence type="predicted"/>
<comment type="caution">
    <text evidence="1">The sequence shown here is derived from an EMBL/GenBank/DDBJ whole genome shotgun (WGS) entry which is preliminary data.</text>
</comment>
<dbReference type="Proteomes" id="UP000640274">
    <property type="component" value="Unassembled WGS sequence"/>
</dbReference>
<dbReference type="AlphaFoldDB" id="A0A934MMF2"/>
<evidence type="ECO:0000313" key="1">
    <source>
        <dbReference type="EMBL" id="MBJ6363250.1"/>
    </source>
</evidence>
<dbReference type="RefSeq" id="WP_199020809.1">
    <property type="nucleotide sequence ID" value="NZ_JAELUP010000103.1"/>
</dbReference>
<gene>
    <name evidence="1" type="ORF">JFN88_18780</name>
</gene>
<reference evidence="1" key="1">
    <citation type="submission" date="2020-12" db="EMBL/GenBank/DDBJ databases">
        <authorList>
            <person name="Huq M.A."/>
        </authorList>
    </citation>
    <scope>NUCLEOTIDE SEQUENCE</scope>
    <source>
        <strain evidence="1">MAHUQ-46</strain>
    </source>
</reference>
<accession>A0A934MMF2</accession>
<dbReference type="EMBL" id="JAELUP010000103">
    <property type="protein sequence ID" value="MBJ6363250.1"/>
    <property type="molecule type" value="Genomic_DNA"/>
</dbReference>
<protein>
    <submittedName>
        <fullName evidence="1">Uncharacterized protein</fullName>
    </submittedName>
</protein>
<sequence length="97" mass="11323">MHRLSDDELDQQKITRFLDPSHPLCRSDVIWILDWIKKKVAADKPSMLGLSQPLLWKSYCRFAEASMLLIHCQRFSYDETDRLRTLLAEAVSSIRSS</sequence>
<name>A0A934MMF2_9BACL</name>